<feature type="compositionally biased region" description="Basic and acidic residues" evidence="1">
    <location>
        <begin position="45"/>
        <end position="54"/>
    </location>
</feature>
<dbReference type="CDD" id="cd01670">
    <property type="entry name" value="Death"/>
    <property type="match status" value="2"/>
</dbReference>
<reference evidence="4" key="1">
    <citation type="submission" date="2012-12" db="EMBL/GenBank/DDBJ databases">
        <authorList>
            <person name="Hellsten U."/>
            <person name="Grimwood J."/>
            <person name="Chapman J.A."/>
            <person name="Shapiro H."/>
            <person name="Aerts A."/>
            <person name="Otillar R.P."/>
            <person name="Terry A.Y."/>
            <person name="Boore J.L."/>
            <person name="Simakov O."/>
            <person name="Marletaz F."/>
            <person name="Cho S.-J."/>
            <person name="Edsinger-Gonzales E."/>
            <person name="Havlak P."/>
            <person name="Kuo D.-H."/>
            <person name="Larsson T."/>
            <person name="Lv J."/>
            <person name="Arendt D."/>
            <person name="Savage R."/>
            <person name="Osoegawa K."/>
            <person name="de Jong P."/>
            <person name="Lindberg D.R."/>
            <person name="Seaver E.C."/>
            <person name="Weisblat D.A."/>
            <person name="Putnam N.H."/>
            <person name="Grigoriev I.V."/>
            <person name="Rokhsar D.S."/>
        </authorList>
    </citation>
    <scope>NUCLEOTIDE SEQUENCE</scope>
    <source>
        <strain evidence="4">I ESC-2004</strain>
    </source>
</reference>
<sequence>MPEYTSALTESTTEIRRSQNDAAMVNSNLYLSRNGEAPGRSPNGSHDRHGERPSWKKHKQNQQKSGNQYDAEKRRQVVQERAVSNREHVQSRMDDSQQRFSEDSSNSMVNTITEWHTTVSQPSQSKKPLANSWITKGTSSKKETDKLQKPELTGLAQLYGGYESVPLDLRSKEAGERFESVDETRNNNEEILMQRDENLFQKDTQDQIDFTIGPGRSNRSGVNRVTKTVDLSLPRNGEEWEADELKLAEQKIVTYEQQPVDTSNQTTTYVEYVESEKKAAVSETQANDYSVQKAIRFLPTPPSTKFNARHSVNRRQPILSYGTKRHNTEKETSVQGRHRKSITQDSINRLSQPPRRVLEKLPQLRRNVQNLRASKSLADLEDQKLQPRLAYSQKDEQYGQAQLKLEYYQQKKKERKPIDQESVDRLSQPSPRYLSYRRLEEVYQNRLEDVILKRPESRRNRILFGPLTKARPRLKRNSTLDEWELNYLKSKKAQLSKTSKNSQQSTSRSYNSNGRKIDWKKKEQFYLDKIKEIRRQQIREKKLQKILNKHGKVYTSARHRSRSFERERVKRAKTRSRSRSVSRPQKDLTRNRTLQKGSKANKNTAGIQARIPRLRSAAPRPRSQISNREKFGRRVERGRSRTREAQNPNRRASKERGATPQSHTQNKLKTRGSYSVTWPPQIRRRSASKQKNSQSQGKHTIQKTNLKTKTLKKTSQHILEKELPKQLPSIIKKPSKLLARKSSASRKPPKRIRFVTPKDKKMLGSYHFGNYYEEPPSTPRIRRSSKYANTPSRLLDHFKKSSSRTWSHRQDKEDCPPYNDVWNRNVPRVKKKQVTTYRNIRRSPPGSAVRRKKSGRQNMYPERMQQSRYDYAHQERNPDFDRELDQFRQRRYNMSSSQNDDQNYDHYNFHQEIYGTPRVGSRKQDIGHRSTIAKSTKSSLRRGLHPESDMKTVVPTSQPGMNPVQGMSPIRVMRPVRKVPHEHENLMYSGRQSVLNDKSPPGMSSKTNYNDDESVVGSLHSTRSLPARIEPIRRVNSDRHTPKPANQRSVAYMENQNVMQPSGFSPRSLHSMTEPIRSSVVETYTTEEVTDRSDDYVANRSMMQPSPKSTTIPHKQSDLERINEDLPTNQSDDFSIQTQRRNTQSSRRARKGLHQSNNNNHLDTPDSMAHSISSLRLSDTKDDKPGGIAGLDKTEDTNQDGVRPMIMSTEEPFEDMAERRSSYTNDSDETLDLDLPMARPKMSSSTEAFHIDHAKWPMHRFERNGGLACLVRASPLHLDDMKQGLRLVDRIPQEVSDRLPPLPFMDFDLDESVAISPMQLTWEHPQKKPPDMEEPIYLLLPLNRELYNENLQQVLFLYTSDLQEWRYAQGRPTRLPIDNKEYDFLEVIIHDPFRYIIFDIKARFIEDVRTIPAGGGVCFQVEPLDMNELDLSLLIPSMNAMQACAVSPIIKVSASEPTKRPLSVFVPKPGHSLYGSHKLGLKCRLQDLRSQKVYLFTKDRQLMRYQVDGALQREFANEYEFQINIRKAGGCAYAFLVLEGTQPQSVKSNDDQAFLHIDNLKTLASEIEPDGRKVGRLGEQLLNLNTMREIERQQKSSDPSAVRSTAFKVLRRWRNQNAKEDEGASVRHLVLTFREIGMAKEAVYLQRSYKDYLLSSEGNRLGVVLEEIKSCPTVLIHWKDLGQSLGLPQSDLRQMDSQRRDLRKRCSTVLKKAFELFRQEEQFYRDILIRYLQGLHHIGCPRIAASIERRHLDKFYGNNAAAS</sequence>
<feature type="compositionally biased region" description="Polar residues" evidence="1">
    <location>
        <begin position="591"/>
        <end position="606"/>
    </location>
</feature>
<reference evidence="2 4" key="2">
    <citation type="journal article" date="2013" name="Nature">
        <title>Insights into bilaterian evolution from three spiralian genomes.</title>
        <authorList>
            <person name="Simakov O."/>
            <person name="Marletaz F."/>
            <person name="Cho S.J."/>
            <person name="Edsinger-Gonzales E."/>
            <person name="Havlak P."/>
            <person name="Hellsten U."/>
            <person name="Kuo D.H."/>
            <person name="Larsson T."/>
            <person name="Lv J."/>
            <person name="Arendt D."/>
            <person name="Savage R."/>
            <person name="Osoegawa K."/>
            <person name="de Jong P."/>
            <person name="Grimwood J."/>
            <person name="Chapman J.A."/>
            <person name="Shapiro H."/>
            <person name="Aerts A."/>
            <person name="Otillar R.P."/>
            <person name="Terry A.Y."/>
            <person name="Boore J.L."/>
            <person name="Grigoriev I.V."/>
            <person name="Lindberg D.R."/>
            <person name="Seaver E.C."/>
            <person name="Weisblat D.A."/>
            <person name="Putnam N.H."/>
            <person name="Rokhsar D.S."/>
        </authorList>
    </citation>
    <scope>NUCLEOTIDE SEQUENCE</scope>
    <source>
        <strain evidence="2 4">I ESC-2004</strain>
    </source>
</reference>
<feature type="region of interest" description="Disordered" evidence="1">
    <location>
        <begin position="992"/>
        <end position="1014"/>
    </location>
</feature>
<feature type="region of interest" description="Disordered" evidence="1">
    <location>
        <begin position="323"/>
        <end position="358"/>
    </location>
</feature>
<feature type="compositionally biased region" description="Polar residues" evidence="1">
    <location>
        <begin position="1101"/>
        <end position="1114"/>
    </location>
</feature>
<feature type="compositionally biased region" description="Polar residues" evidence="1">
    <location>
        <begin position="1"/>
        <end position="12"/>
    </location>
</feature>
<feature type="compositionally biased region" description="Low complexity" evidence="1">
    <location>
        <begin position="609"/>
        <end position="622"/>
    </location>
</feature>
<feature type="compositionally biased region" description="Low complexity" evidence="1">
    <location>
        <begin position="1135"/>
        <end position="1146"/>
    </location>
</feature>
<dbReference type="OrthoDB" id="10669287at2759"/>
<evidence type="ECO:0000313" key="2">
    <source>
        <dbReference type="EMBL" id="ELU15367.1"/>
    </source>
</evidence>
<feature type="compositionally biased region" description="Polar residues" evidence="1">
    <location>
        <begin position="103"/>
        <end position="138"/>
    </location>
</feature>
<feature type="compositionally biased region" description="Basic residues" evidence="1">
    <location>
        <begin position="549"/>
        <end position="561"/>
    </location>
</feature>
<feature type="compositionally biased region" description="Basic and acidic residues" evidence="1">
    <location>
        <begin position="627"/>
        <end position="644"/>
    </location>
</feature>
<dbReference type="Proteomes" id="UP000014760">
    <property type="component" value="Unassembled WGS sequence"/>
</dbReference>
<feature type="region of interest" description="Disordered" evidence="1">
    <location>
        <begin position="919"/>
        <end position="967"/>
    </location>
</feature>
<feature type="compositionally biased region" description="Polar residues" evidence="1">
    <location>
        <begin position="992"/>
        <end position="1008"/>
    </location>
</feature>
<name>R7VA16_CAPTE</name>
<gene>
    <name evidence="2" type="ORF">CAPTEDRAFT_199444</name>
</gene>
<keyword evidence="4" id="KW-1185">Reference proteome</keyword>
<feature type="region of interest" description="Disordered" evidence="1">
    <location>
        <begin position="1"/>
        <end position="149"/>
    </location>
</feature>
<feature type="compositionally biased region" description="Polar residues" evidence="1">
    <location>
        <begin position="689"/>
        <end position="699"/>
    </location>
</feature>
<dbReference type="EMBL" id="KB293809">
    <property type="protein sequence ID" value="ELU15367.1"/>
    <property type="molecule type" value="Genomic_DNA"/>
</dbReference>
<protein>
    <recommendedName>
        <fullName evidence="5">Death domain-containing protein</fullName>
    </recommendedName>
</protein>
<evidence type="ECO:0000313" key="4">
    <source>
        <dbReference type="Proteomes" id="UP000014760"/>
    </source>
</evidence>
<dbReference type="OMA" id="NKQDEDW"/>
<feature type="compositionally biased region" description="Low complexity" evidence="1">
    <location>
        <begin position="496"/>
        <end position="509"/>
    </location>
</feature>
<feature type="compositionally biased region" description="Basic residues" evidence="1">
    <location>
        <begin position="569"/>
        <end position="580"/>
    </location>
</feature>
<proteinExistence type="predicted"/>
<evidence type="ECO:0000313" key="3">
    <source>
        <dbReference type="EnsemblMetazoa" id="CapteP199444"/>
    </source>
</evidence>
<evidence type="ECO:0008006" key="5">
    <source>
        <dbReference type="Google" id="ProtNLM"/>
    </source>
</evidence>
<feature type="compositionally biased region" description="Basic and acidic residues" evidence="1">
    <location>
        <begin position="140"/>
        <end position="149"/>
    </location>
</feature>
<feature type="compositionally biased region" description="Polar residues" evidence="1">
    <location>
        <begin position="659"/>
        <end position="678"/>
    </location>
</feature>
<feature type="compositionally biased region" description="Basic and acidic residues" evidence="1">
    <location>
        <begin position="1115"/>
        <end position="1124"/>
    </location>
</feature>
<reference evidence="3" key="3">
    <citation type="submission" date="2015-06" db="UniProtKB">
        <authorList>
            <consortium name="EnsemblMetazoa"/>
        </authorList>
    </citation>
    <scope>IDENTIFICATION</scope>
</reference>
<dbReference type="EMBL" id="AMQN01004551">
    <property type="status" value="NOT_ANNOTATED_CDS"/>
    <property type="molecule type" value="Genomic_DNA"/>
</dbReference>
<feature type="region of interest" description="Disordered" evidence="1">
    <location>
        <begin position="1078"/>
        <end position="1202"/>
    </location>
</feature>
<dbReference type="HOGENOM" id="CLU_239043_0_0_1"/>
<evidence type="ECO:0000256" key="1">
    <source>
        <dbReference type="SAM" id="MobiDB-lite"/>
    </source>
</evidence>
<feature type="region of interest" description="Disordered" evidence="1">
    <location>
        <begin position="493"/>
        <end position="515"/>
    </location>
</feature>
<dbReference type="EnsemblMetazoa" id="CapteT199444">
    <property type="protein sequence ID" value="CapteP199444"/>
    <property type="gene ID" value="CapteG199444"/>
</dbReference>
<organism evidence="2">
    <name type="scientific">Capitella teleta</name>
    <name type="common">Polychaete worm</name>
    <dbReference type="NCBI Taxonomy" id="283909"/>
    <lineage>
        <taxon>Eukaryota</taxon>
        <taxon>Metazoa</taxon>
        <taxon>Spiralia</taxon>
        <taxon>Lophotrochozoa</taxon>
        <taxon>Annelida</taxon>
        <taxon>Polychaeta</taxon>
        <taxon>Sedentaria</taxon>
        <taxon>Scolecida</taxon>
        <taxon>Capitellidae</taxon>
        <taxon>Capitella</taxon>
    </lineage>
</organism>
<feature type="compositionally biased region" description="Basic and acidic residues" evidence="1">
    <location>
        <begin position="70"/>
        <end position="102"/>
    </location>
</feature>
<feature type="region of interest" description="Disordered" evidence="1">
    <location>
        <begin position="549"/>
        <end position="721"/>
    </location>
</feature>
<accession>R7VA16</accession>
<feature type="region of interest" description="Disordered" evidence="1">
    <location>
        <begin position="800"/>
        <end position="823"/>
    </location>
</feature>